<keyword evidence="1" id="KW-0472">Membrane</keyword>
<feature type="transmembrane region" description="Helical" evidence="1">
    <location>
        <begin position="300"/>
        <end position="321"/>
    </location>
</feature>
<feature type="transmembrane region" description="Helical" evidence="1">
    <location>
        <begin position="146"/>
        <end position="168"/>
    </location>
</feature>
<keyword evidence="1" id="KW-1133">Transmembrane helix</keyword>
<dbReference type="EMBL" id="JAEACU010000001">
    <property type="protein sequence ID" value="KAH7546750.1"/>
    <property type="molecule type" value="Genomic_DNA"/>
</dbReference>
<feature type="transmembrane region" description="Helical" evidence="1">
    <location>
        <begin position="119"/>
        <end position="140"/>
    </location>
</feature>
<dbReference type="Pfam" id="PF14476">
    <property type="entry name" value="Chloroplast_duf"/>
    <property type="match status" value="1"/>
</dbReference>
<dbReference type="PANTHER" id="PTHR33358:SF7">
    <property type="entry name" value="F-BOX PROTEIN"/>
    <property type="match status" value="1"/>
</dbReference>
<dbReference type="AlphaFoldDB" id="A0A978W466"/>
<comment type="caution">
    <text evidence="2">The sequence shown here is derived from an EMBL/GenBank/DDBJ whole genome shotgun (WGS) entry which is preliminary data.</text>
</comment>
<organism evidence="2 3">
    <name type="scientific">Ziziphus jujuba var. spinosa</name>
    <dbReference type="NCBI Taxonomy" id="714518"/>
    <lineage>
        <taxon>Eukaryota</taxon>
        <taxon>Viridiplantae</taxon>
        <taxon>Streptophyta</taxon>
        <taxon>Embryophyta</taxon>
        <taxon>Tracheophyta</taxon>
        <taxon>Spermatophyta</taxon>
        <taxon>Magnoliopsida</taxon>
        <taxon>eudicotyledons</taxon>
        <taxon>Gunneridae</taxon>
        <taxon>Pentapetalae</taxon>
        <taxon>rosids</taxon>
        <taxon>fabids</taxon>
        <taxon>Rosales</taxon>
        <taxon>Rhamnaceae</taxon>
        <taxon>Paliureae</taxon>
        <taxon>Ziziphus</taxon>
    </lineage>
</organism>
<evidence type="ECO:0000256" key="1">
    <source>
        <dbReference type="SAM" id="Phobius"/>
    </source>
</evidence>
<dbReference type="OrthoDB" id="1897643at2759"/>
<protein>
    <submittedName>
        <fullName evidence="2">Uncharacterized protein</fullName>
    </submittedName>
</protein>
<sequence>MATLQASFCSSSSSSSLRKIKYTLHHPKLQSSKVSVPNIFNNNEVVGSRQLPNLTTASTHDIHTKPKIVNKTRNTFTTNYQANSNPEVVQELYAILEIVADRIEMHKNIGAQRDNWNGLLLNSVNGMTVTASIMAGLGALNGSFGATLLALKLSSGLLYMAATLILLVMNKIQPSQLAEEQRNASRLFKQIYEEIRTTLALRIPNSNDVNDLMQKVLALDKAYPLPLLGAMLDKYPSIVKPAVWWPKEKPEHEIEDSKVGENGWNEKLEEEMKEIVGVVRRKDSEEYVRLSKMALKVSKVLAFSGPLLTGFAAVGSVFMGLPGFGSWGTFFGVVFGALATVVNSLEHGGQVGMVFEMYRSSAGFYKHMEEIIDSNLKEGEVDKRENGELFEVKVALQLGRSLSELRDLASASSLSSRIQKAKEEYASKLF</sequence>
<accession>A0A978W466</accession>
<gene>
    <name evidence="2" type="ORF">FEM48_Zijuj01G0234600</name>
</gene>
<keyword evidence="1" id="KW-0812">Transmembrane</keyword>
<evidence type="ECO:0000313" key="3">
    <source>
        <dbReference type="Proteomes" id="UP000813462"/>
    </source>
</evidence>
<dbReference type="InterPro" id="IPR027949">
    <property type="entry name" value="Chloroplast_duf"/>
</dbReference>
<name>A0A978W466_ZIZJJ</name>
<proteinExistence type="predicted"/>
<feature type="transmembrane region" description="Helical" evidence="1">
    <location>
        <begin position="327"/>
        <end position="345"/>
    </location>
</feature>
<evidence type="ECO:0000313" key="2">
    <source>
        <dbReference type="EMBL" id="KAH7546750.1"/>
    </source>
</evidence>
<reference evidence="2" key="1">
    <citation type="journal article" date="2021" name="Front. Plant Sci.">
        <title>Chromosome-Scale Genome Assembly for Chinese Sour Jujube and Insights Into Its Genome Evolution and Domestication Signature.</title>
        <authorList>
            <person name="Shen L.-Y."/>
            <person name="Luo H."/>
            <person name="Wang X.-L."/>
            <person name="Wang X.-M."/>
            <person name="Qiu X.-J."/>
            <person name="Liu H."/>
            <person name="Zhou S.-S."/>
            <person name="Jia K.-H."/>
            <person name="Nie S."/>
            <person name="Bao Y.-T."/>
            <person name="Zhang R.-G."/>
            <person name="Yun Q.-Z."/>
            <person name="Chai Y.-H."/>
            <person name="Lu J.-Y."/>
            <person name="Li Y."/>
            <person name="Zhao S.-W."/>
            <person name="Mao J.-F."/>
            <person name="Jia S.-G."/>
            <person name="Mao Y.-M."/>
        </authorList>
    </citation>
    <scope>NUCLEOTIDE SEQUENCE</scope>
    <source>
        <strain evidence="2">AT0</strain>
        <tissue evidence="2">Leaf</tissue>
    </source>
</reference>
<dbReference type="Proteomes" id="UP000813462">
    <property type="component" value="Unassembled WGS sequence"/>
</dbReference>
<dbReference type="PANTHER" id="PTHR33358">
    <property type="entry name" value="F-BOX PROTEIN WITH A DOMAIN PROTEIN"/>
    <property type="match status" value="1"/>
</dbReference>